<sequence>MTHAVKHATDLVVNANLGEFFQDLFPESKNYSSRMIPCACLWAMRHLSQLPTNDINAKRVCVDGHIVEVQGISDAHLKFTHGVGFRRGKAMITKENMYDWRVNNYKPFPSVKSNALSVELTHSDIYELNEIRSRHVLKTLMDRPVLLD</sequence>
<reference evidence="1 2" key="1">
    <citation type="journal article" date="2017" name="Nat. Commun.">
        <title>Genome assembly with in vitro proximity ligation data and whole-genome triplication in lettuce.</title>
        <authorList>
            <person name="Reyes-Chin-Wo S."/>
            <person name="Wang Z."/>
            <person name="Yang X."/>
            <person name="Kozik A."/>
            <person name="Arikit S."/>
            <person name="Song C."/>
            <person name="Xia L."/>
            <person name="Froenicke L."/>
            <person name="Lavelle D.O."/>
            <person name="Truco M.J."/>
            <person name="Xia R."/>
            <person name="Zhu S."/>
            <person name="Xu C."/>
            <person name="Xu H."/>
            <person name="Xu X."/>
            <person name="Cox K."/>
            <person name="Korf I."/>
            <person name="Meyers B.C."/>
            <person name="Michelmore R.W."/>
        </authorList>
    </citation>
    <scope>NUCLEOTIDE SEQUENCE [LARGE SCALE GENOMIC DNA]</scope>
    <source>
        <strain evidence="2">cv. Salinas</strain>
        <tissue evidence="1">Seedlings</tissue>
    </source>
</reference>
<gene>
    <name evidence="1" type="ORF">LSAT_V11C800426450</name>
</gene>
<accession>A0A9R1UQP0</accession>
<proteinExistence type="predicted"/>
<keyword evidence="2" id="KW-1185">Reference proteome</keyword>
<comment type="caution">
    <text evidence="1">The sequence shown here is derived from an EMBL/GenBank/DDBJ whole genome shotgun (WGS) entry which is preliminary data.</text>
</comment>
<organism evidence="1 2">
    <name type="scientific">Lactuca sativa</name>
    <name type="common">Garden lettuce</name>
    <dbReference type="NCBI Taxonomy" id="4236"/>
    <lineage>
        <taxon>Eukaryota</taxon>
        <taxon>Viridiplantae</taxon>
        <taxon>Streptophyta</taxon>
        <taxon>Embryophyta</taxon>
        <taxon>Tracheophyta</taxon>
        <taxon>Spermatophyta</taxon>
        <taxon>Magnoliopsida</taxon>
        <taxon>eudicotyledons</taxon>
        <taxon>Gunneridae</taxon>
        <taxon>Pentapetalae</taxon>
        <taxon>asterids</taxon>
        <taxon>campanulids</taxon>
        <taxon>Asterales</taxon>
        <taxon>Asteraceae</taxon>
        <taxon>Cichorioideae</taxon>
        <taxon>Cichorieae</taxon>
        <taxon>Lactucinae</taxon>
        <taxon>Lactuca</taxon>
    </lineage>
</organism>
<evidence type="ECO:0000313" key="1">
    <source>
        <dbReference type="EMBL" id="KAJ0191205.1"/>
    </source>
</evidence>
<evidence type="ECO:0000313" key="2">
    <source>
        <dbReference type="Proteomes" id="UP000235145"/>
    </source>
</evidence>
<protein>
    <submittedName>
        <fullName evidence="1">Uncharacterized protein</fullName>
    </submittedName>
</protein>
<name>A0A9R1UQP0_LACSA</name>
<dbReference type="AlphaFoldDB" id="A0A9R1UQP0"/>
<dbReference type="Proteomes" id="UP000235145">
    <property type="component" value="Unassembled WGS sequence"/>
</dbReference>
<dbReference type="EMBL" id="NBSK02000008">
    <property type="protein sequence ID" value="KAJ0191205.1"/>
    <property type="molecule type" value="Genomic_DNA"/>
</dbReference>